<dbReference type="AlphaFoldDB" id="A0A4R6EFX7"/>
<comment type="similarity">
    <text evidence="2">Belongs to the etk/wzc family.</text>
</comment>
<keyword evidence="8 19" id="KW-0418">Kinase</keyword>
<organism evidence="19 20">
    <name type="scientific">Scandinavium goeteborgense</name>
    <dbReference type="NCBI Taxonomy" id="1851514"/>
    <lineage>
        <taxon>Bacteria</taxon>
        <taxon>Pseudomonadati</taxon>
        <taxon>Pseudomonadota</taxon>
        <taxon>Gammaproteobacteria</taxon>
        <taxon>Enterobacterales</taxon>
        <taxon>Enterobacteriaceae</taxon>
        <taxon>Scandinavium</taxon>
    </lineage>
</organism>
<dbReference type="CDD" id="cd05387">
    <property type="entry name" value="BY-kinase"/>
    <property type="match status" value="1"/>
</dbReference>
<evidence type="ECO:0000259" key="16">
    <source>
        <dbReference type="Pfam" id="PF02706"/>
    </source>
</evidence>
<dbReference type="OrthoDB" id="9775724at2"/>
<accession>A0A4R6EFX7</accession>
<feature type="coiled-coil region" evidence="14">
    <location>
        <begin position="256"/>
        <end position="362"/>
    </location>
</feature>
<dbReference type="InterPro" id="IPR027417">
    <property type="entry name" value="P-loop_NTPase"/>
</dbReference>
<keyword evidence="7" id="KW-0547">Nucleotide-binding</keyword>
<dbReference type="PANTHER" id="PTHR32309:SF32">
    <property type="entry name" value="TYROSINE-PROTEIN KINASE ETK-RELATED"/>
    <property type="match status" value="1"/>
</dbReference>
<comment type="catalytic activity">
    <reaction evidence="13">
        <text>L-tyrosyl-[protein] + ATP = O-phospho-L-tyrosyl-[protein] + ADP + H(+)</text>
        <dbReference type="Rhea" id="RHEA:10596"/>
        <dbReference type="Rhea" id="RHEA-COMP:10136"/>
        <dbReference type="Rhea" id="RHEA-COMP:20101"/>
        <dbReference type="ChEBI" id="CHEBI:15378"/>
        <dbReference type="ChEBI" id="CHEBI:30616"/>
        <dbReference type="ChEBI" id="CHEBI:46858"/>
        <dbReference type="ChEBI" id="CHEBI:61978"/>
        <dbReference type="ChEBI" id="CHEBI:456216"/>
    </reaction>
</comment>
<keyword evidence="3" id="KW-1003">Cell membrane</keyword>
<evidence type="ECO:0000259" key="17">
    <source>
        <dbReference type="Pfam" id="PF13614"/>
    </source>
</evidence>
<keyword evidence="6 15" id="KW-0812">Transmembrane</keyword>
<dbReference type="PANTHER" id="PTHR32309">
    <property type="entry name" value="TYROSINE-PROTEIN KINASE"/>
    <property type="match status" value="1"/>
</dbReference>
<keyword evidence="20" id="KW-1185">Reference proteome</keyword>
<evidence type="ECO:0000256" key="13">
    <source>
        <dbReference type="ARBA" id="ARBA00053015"/>
    </source>
</evidence>
<evidence type="ECO:0000259" key="18">
    <source>
        <dbReference type="Pfam" id="PF13807"/>
    </source>
</evidence>
<dbReference type="FunFam" id="3.40.50.300:FF:000527">
    <property type="entry name" value="Tyrosine-protein kinase etk"/>
    <property type="match status" value="1"/>
</dbReference>
<evidence type="ECO:0000256" key="2">
    <source>
        <dbReference type="ARBA" id="ARBA00008883"/>
    </source>
</evidence>
<dbReference type="GO" id="GO:0042802">
    <property type="term" value="F:identical protein binding"/>
    <property type="evidence" value="ECO:0007669"/>
    <property type="project" value="UniProtKB-ARBA"/>
</dbReference>
<feature type="domain" description="Tyrosine-protein kinase G-rich" evidence="18">
    <location>
        <begin position="369"/>
        <end position="448"/>
    </location>
</feature>
<evidence type="ECO:0000256" key="1">
    <source>
        <dbReference type="ARBA" id="ARBA00004429"/>
    </source>
</evidence>
<evidence type="ECO:0000256" key="9">
    <source>
        <dbReference type="ARBA" id="ARBA00022840"/>
    </source>
</evidence>
<feature type="domain" description="AAA" evidence="17">
    <location>
        <begin position="525"/>
        <end position="673"/>
    </location>
</feature>
<dbReference type="Proteomes" id="UP000295530">
    <property type="component" value="Unassembled WGS sequence"/>
</dbReference>
<evidence type="ECO:0000256" key="14">
    <source>
        <dbReference type="SAM" id="Coils"/>
    </source>
</evidence>
<evidence type="ECO:0000256" key="3">
    <source>
        <dbReference type="ARBA" id="ARBA00022475"/>
    </source>
</evidence>
<dbReference type="GO" id="GO:0005886">
    <property type="term" value="C:plasma membrane"/>
    <property type="evidence" value="ECO:0007669"/>
    <property type="project" value="UniProtKB-SubCell"/>
</dbReference>
<gene>
    <name evidence="19" type="ORF">EC847_1094</name>
</gene>
<dbReference type="Gene3D" id="3.40.50.300">
    <property type="entry name" value="P-loop containing nucleotide triphosphate hydrolases"/>
    <property type="match status" value="1"/>
</dbReference>
<dbReference type="NCBIfam" id="TIGR01007">
    <property type="entry name" value="eps_fam"/>
    <property type="match status" value="1"/>
</dbReference>
<evidence type="ECO:0000256" key="15">
    <source>
        <dbReference type="SAM" id="Phobius"/>
    </source>
</evidence>
<keyword evidence="12" id="KW-0829">Tyrosine-protein kinase</keyword>
<dbReference type="InterPro" id="IPR005702">
    <property type="entry name" value="Wzc-like_C"/>
</dbReference>
<dbReference type="Pfam" id="PF13807">
    <property type="entry name" value="GNVR"/>
    <property type="match status" value="1"/>
</dbReference>
<evidence type="ECO:0000313" key="20">
    <source>
        <dbReference type="Proteomes" id="UP000295530"/>
    </source>
</evidence>
<keyword evidence="11 15" id="KW-0472">Membrane</keyword>
<dbReference type="SUPFAM" id="SSF52540">
    <property type="entry name" value="P-loop containing nucleoside triphosphate hydrolases"/>
    <property type="match status" value="1"/>
</dbReference>
<dbReference type="InterPro" id="IPR003856">
    <property type="entry name" value="LPS_length_determ_N"/>
</dbReference>
<evidence type="ECO:0000313" key="19">
    <source>
        <dbReference type="EMBL" id="TDN57210.1"/>
    </source>
</evidence>
<dbReference type="RefSeq" id="WP_133461596.1">
    <property type="nucleotide sequence ID" value="NZ_SNVX01000009.1"/>
</dbReference>
<evidence type="ECO:0000256" key="4">
    <source>
        <dbReference type="ARBA" id="ARBA00022519"/>
    </source>
</evidence>
<evidence type="ECO:0000256" key="6">
    <source>
        <dbReference type="ARBA" id="ARBA00022692"/>
    </source>
</evidence>
<evidence type="ECO:0000256" key="5">
    <source>
        <dbReference type="ARBA" id="ARBA00022679"/>
    </source>
</evidence>
<dbReference type="InterPro" id="IPR050445">
    <property type="entry name" value="Bact_polysacc_biosynth/exp"/>
</dbReference>
<dbReference type="EMBL" id="SNVX01000009">
    <property type="protein sequence ID" value="TDN57210.1"/>
    <property type="molecule type" value="Genomic_DNA"/>
</dbReference>
<dbReference type="Pfam" id="PF13614">
    <property type="entry name" value="AAA_31"/>
    <property type="match status" value="1"/>
</dbReference>
<dbReference type="GO" id="GO:0005524">
    <property type="term" value="F:ATP binding"/>
    <property type="evidence" value="ECO:0007669"/>
    <property type="project" value="UniProtKB-KW"/>
</dbReference>
<evidence type="ECO:0000256" key="11">
    <source>
        <dbReference type="ARBA" id="ARBA00023136"/>
    </source>
</evidence>
<evidence type="ECO:0000256" key="8">
    <source>
        <dbReference type="ARBA" id="ARBA00022777"/>
    </source>
</evidence>
<sequence length="718" mass="79697">MSLISIKNASQPQGEVKEINLGMLLGVLLDHYKFIVAFTAVFTFAAMLYAFNATPIYQANALIQIEQKQGNTLLSNLSQMLPDSQPQSAPEITLLRSRMILGKTVDTLALQTTTQPYYLPVIGRLMAKLRGQKPGKIGLTKLSLPTHDNESASATLTVINHNQYHLSGENFELEGRTGERVEKNGVSLFVTEINAEPGSQFTVTQTSRLKAITLLQESFNVGEVGKDTGMLNLIMFGEDPQLINTTLQNIAEHYLAQNITRQAEQDEKSLQFLNTQLPAIRSDLDRAEDKLNAYRKQKDSVDLNMEAKSALDQIVNIENQLNELTFREAEISQRYKKEHPNYRALMEKRDTLQNERAKMNKRVSAMPSTQQEVLRLSRDVDSGRAVYLQLLGRQQELNVAKSSAIGNVRIIDDAITVIKPIKPKKIIITMIGFMLGGFISVAMVLLQSALRQGLESPEQLEERDINVYASVPYSEWLRKKDIKSKTGTTSLLLAIKNPADPAIETLRGLRTSLHFTMMDTKNKVLMISGVSLGAGKTFISSNLAAVIAQTKTKVLLIDADMRKGYLHQLFGLREDNGLAEILKGTTTFEQAVVSLPDIGLDYLSRGHVPSNPAELLMGPAFKALLNTASSRYDLIIIDTPPVLAVTDATIVGRHAETILMVARFEENTAKEVEACIRRFKQSGISVQGWILNGVKKRKSSDYGYGYSAYGPSYNQKQG</sequence>
<reference evidence="19 20" key="1">
    <citation type="submission" date="2019-03" db="EMBL/GenBank/DDBJ databases">
        <title>Genomic analyses of the natural microbiome of Caenorhabditis elegans.</title>
        <authorList>
            <person name="Samuel B."/>
        </authorList>
    </citation>
    <scope>NUCLEOTIDE SEQUENCE [LARGE SCALE GENOMIC DNA]</scope>
    <source>
        <strain evidence="19 20">BIGb0156</strain>
    </source>
</reference>
<feature type="transmembrane region" description="Helical" evidence="15">
    <location>
        <begin position="31"/>
        <end position="51"/>
    </location>
</feature>
<protein>
    <submittedName>
        <fullName evidence="19">Tyrosine-protein kinase Etk/Wzc</fullName>
    </submittedName>
</protein>
<dbReference type="InterPro" id="IPR032807">
    <property type="entry name" value="GNVR"/>
</dbReference>
<keyword evidence="9" id="KW-0067">ATP-binding</keyword>
<feature type="transmembrane region" description="Helical" evidence="15">
    <location>
        <begin position="426"/>
        <end position="446"/>
    </location>
</feature>
<keyword evidence="4" id="KW-0997">Cell inner membrane</keyword>
<keyword evidence="10 15" id="KW-1133">Transmembrane helix</keyword>
<comment type="subcellular location">
    <subcellularLocation>
        <location evidence="1">Cell inner membrane</location>
        <topology evidence="1">Multi-pass membrane protein</topology>
    </subcellularLocation>
</comment>
<evidence type="ECO:0000256" key="10">
    <source>
        <dbReference type="ARBA" id="ARBA00022989"/>
    </source>
</evidence>
<keyword evidence="14" id="KW-0175">Coiled coil</keyword>
<dbReference type="InterPro" id="IPR025669">
    <property type="entry name" value="AAA_dom"/>
</dbReference>
<evidence type="ECO:0000256" key="7">
    <source>
        <dbReference type="ARBA" id="ARBA00022741"/>
    </source>
</evidence>
<proteinExistence type="inferred from homology"/>
<comment type="caution">
    <text evidence="19">The sequence shown here is derived from an EMBL/GenBank/DDBJ whole genome shotgun (WGS) entry which is preliminary data.</text>
</comment>
<keyword evidence="5" id="KW-0808">Transferase</keyword>
<dbReference type="Pfam" id="PF23607">
    <property type="entry name" value="WZC_N"/>
    <property type="match status" value="1"/>
</dbReference>
<evidence type="ECO:0000256" key="12">
    <source>
        <dbReference type="ARBA" id="ARBA00023137"/>
    </source>
</evidence>
<dbReference type="GO" id="GO:0004713">
    <property type="term" value="F:protein tyrosine kinase activity"/>
    <property type="evidence" value="ECO:0007669"/>
    <property type="project" value="UniProtKB-KW"/>
</dbReference>
<dbReference type="Pfam" id="PF02706">
    <property type="entry name" value="Wzz"/>
    <property type="match status" value="1"/>
</dbReference>
<feature type="domain" description="Polysaccharide chain length determinant N-terminal" evidence="16">
    <location>
        <begin position="18"/>
        <end position="108"/>
    </location>
</feature>
<name>A0A4R6EFX7_SCAGO</name>